<dbReference type="InterPro" id="IPR035474">
    <property type="entry name" value="SIS_Kpsf"/>
</dbReference>
<dbReference type="CDD" id="cd05014">
    <property type="entry name" value="SIS_Kpsf"/>
    <property type="match status" value="1"/>
</dbReference>
<dbReference type="InterPro" id="IPR046348">
    <property type="entry name" value="SIS_dom_sf"/>
</dbReference>
<dbReference type="PANTHER" id="PTHR42745:SF1">
    <property type="entry name" value="ARABINOSE 5-PHOSPHATE ISOMERASE KDSD"/>
    <property type="match status" value="1"/>
</dbReference>
<dbReference type="PANTHER" id="PTHR42745">
    <property type="match status" value="1"/>
</dbReference>
<dbReference type="RefSeq" id="WP_253762891.1">
    <property type="nucleotide sequence ID" value="NZ_JAMZDZ010000001.1"/>
</dbReference>
<dbReference type="Proteomes" id="UP001595816">
    <property type="component" value="Unassembled WGS sequence"/>
</dbReference>
<evidence type="ECO:0000256" key="2">
    <source>
        <dbReference type="ARBA" id="ARBA00023122"/>
    </source>
</evidence>
<sequence length="215" mass="21633">MTTQSADGPARLDPGIGDPGITAARQALRHEADAVAALIGRLGPQFTAVVDAILECRGRVVVSGLGKSGIIGRKIAATLASTGTPTAFVHAAEALHGDSGMVAPGDLVIALSASGETAEVCDFAEMVTARGIPVVALTGRPDSTLATLSQHVLDVAVEREADPLNVAPTASTTATLAMGDALASALMVRRGFTSQDFAGFHPGGSLGRRLTGGAR</sequence>
<protein>
    <submittedName>
        <fullName evidence="4">SIS domain-containing protein</fullName>
    </submittedName>
</protein>
<organism evidence="4 5">
    <name type="scientific">Hamadaea flava</name>
    <dbReference type="NCBI Taxonomy" id="1742688"/>
    <lineage>
        <taxon>Bacteria</taxon>
        <taxon>Bacillati</taxon>
        <taxon>Actinomycetota</taxon>
        <taxon>Actinomycetes</taxon>
        <taxon>Micromonosporales</taxon>
        <taxon>Micromonosporaceae</taxon>
        <taxon>Hamadaea</taxon>
    </lineage>
</organism>
<keyword evidence="1" id="KW-0677">Repeat</keyword>
<dbReference type="SUPFAM" id="SSF53697">
    <property type="entry name" value="SIS domain"/>
    <property type="match status" value="1"/>
</dbReference>
<proteinExistence type="predicted"/>
<dbReference type="EMBL" id="JBHSAY010000020">
    <property type="protein sequence ID" value="MFC4135055.1"/>
    <property type="molecule type" value="Genomic_DNA"/>
</dbReference>
<keyword evidence="5" id="KW-1185">Reference proteome</keyword>
<keyword evidence="2" id="KW-0129">CBS domain</keyword>
<dbReference type="InterPro" id="IPR001347">
    <property type="entry name" value="SIS_dom"/>
</dbReference>
<comment type="caution">
    <text evidence="4">The sequence shown here is derived from an EMBL/GenBank/DDBJ whole genome shotgun (WGS) entry which is preliminary data.</text>
</comment>
<reference evidence="5" key="1">
    <citation type="journal article" date="2019" name="Int. J. Syst. Evol. Microbiol.">
        <title>The Global Catalogue of Microorganisms (GCM) 10K type strain sequencing project: providing services to taxonomists for standard genome sequencing and annotation.</title>
        <authorList>
            <consortium name="The Broad Institute Genomics Platform"/>
            <consortium name="The Broad Institute Genome Sequencing Center for Infectious Disease"/>
            <person name="Wu L."/>
            <person name="Ma J."/>
        </authorList>
    </citation>
    <scope>NUCLEOTIDE SEQUENCE [LARGE SCALE GENOMIC DNA]</scope>
    <source>
        <strain evidence="5">CGMCC 4.7289</strain>
    </source>
</reference>
<evidence type="ECO:0000256" key="1">
    <source>
        <dbReference type="ARBA" id="ARBA00022737"/>
    </source>
</evidence>
<dbReference type="Gene3D" id="3.40.50.10490">
    <property type="entry name" value="Glucose-6-phosphate isomerase like protein, domain 1"/>
    <property type="match status" value="1"/>
</dbReference>
<dbReference type="InterPro" id="IPR004800">
    <property type="entry name" value="KdsD/KpsF-type"/>
</dbReference>
<dbReference type="NCBIfam" id="TIGR00393">
    <property type="entry name" value="kpsF"/>
    <property type="match status" value="1"/>
</dbReference>
<dbReference type="Pfam" id="PF01380">
    <property type="entry name" value="SIS"/>
    <property type="match status" value="1"/>
</dbReference>
<gene>
    <name evidence="4" type="ORF">ACFOZ4_30970</name>
</gene>
<dbReference type="PROSITE" id="PS51464">
    <property type="entry name" value="SIS"/>
    <property type="match status" value="1"/>
</dbReference>
<evidence type="ECO:0000259" key="3">
    <source>
        <dbReference type="PROSITE" id="PS51464"/>
    </source>
</evidence>
<evidence type="ECO:0000313" key="4">
    <source>
        <dbReference type="EMBL" id="MFC4135055.1"/>
    </source>
</evidence>
<feature type="domain" description="SIS" evidence="3">
    <location>
        <begin position="49"/>
        <end position="192"/>
    </location>
</feature>
<dbReference type="InterPro" id="IPR050986">
    <property type="entry name" value="GutQ/KpsF_isomerases"/>
</dbReference>
<evidence type="ECO:0000313" key="5">
    <source>
        <dbReference type="Proteomes" id="UP001595816"/>
    </source>
</evidence>
<accession>A0ABV8LWC0</accession>
<name>A0ABV8LWC0_9ACTN</name>